<comment type="caution">
    <text evidence="1">The sequence shown here is derived from an EMBL/GenBank/DDBJ whole genome shotgun (WGS) entry which is preliminary data.</text>
</comment>
<protein>
    <recommendedName>
        <fullName evidence="3">50S ribosomal protein L7/L12</fullName>
    </recommendedName>
</protein>
<accession>A0A2M8LEY3</accession>
<evidence type="ECO:0000313" key="2">
    <source>
        <dbReference type="Proteomes" id="UP000231152"/>
    </source>
</evidence>
<gene>
    <name evidence="1" type="ORF">COV04_01935</name>
</gene>
<dbReference type="Proteomes" id="UP000231152">
    <property type="component" value="Unassembled WGS sequence"/>
</dbReference>
<organism evidence="1 2">
    <name type="scientific">Candidatus Uhrbacteria bacterium CG10_big_fil_rev_8_21_14_0_10_48_11</name>
    <dbReference type="NCBI Taxonomy" id="1975037"/>
    <lineage>
        <taxon>Bacteria</taxon>
        <taxon>Candidatus Uhriibacteriota</taxon>
    </lineage>
</organism>
<evidence type="ECO:0008006" key="3">
    <source>
        <dbReference type="Google" id="ProtNLM"/>
    </source>
</evidence>
<dbReference type="EMBL" id="PFET01000007">
    <property type="protein sequence ID" value="PJE75985.1"/>
    <property type="molecule type" value="Genomic_DNA"/>
</dbReference>
<name>A0A2M8LEY3_9BACT</name>
<evidence type="ECO:0000313" key="1">
    <source>
        <dbReference type="EMBL" id="PJE75985.1"/>
    </source>
</evidence>
<sequence>MAGYLHGKKLDVKITLRYTVSVRFLKGEIKNRKAKMKSMETDDIEDIISPVTEPIVANDEGDELSTSTHQRITEAKAALVGQLLEEAVTLLERVRHLIGSSSDNANDFGRAMVVDDDADELQGRVVEGVFDGQKMVGADGKHYSVPANYASKSKLVEGDLLKLIITNRGAFVYKQIGPIARRRLLGTLHKNISDSDWCVKAEGWTYRILTASVTYFHGKEGDEVTVLVPESSESKWAAVENIIKKV</sequence>
<reference evidence="1 2" key="1">
    <citation type="submission" date="2017-09" db="EMBL/GenBank/DDBJ databases">
        <title>Depth-based differentiation of microbial function through sediment-hosted aquifers and enrichment of novel symbionts in the deep terrestrial subsurface.</title>
        <authorList>
            <person name="Probst A.J."/>
            <person name="Ladd B."/>
            <person name="Jarett J.K."/>
            <person name="Geller-Mcgrath D.E."/>
            <person name="Sieber C.M."/>
            <person name="Emerson J.B."/>
            <person name="Anantharaman K."/>
            <person name="Thomas B.C."/>
            <person name="Malmstrom R."/>
            <person name="Stieglmeier M."/>
            <person name="Klingl A."/>
            <person name="Woyke T."/>
            <person name="Ryan C.M."/>
            <person name="Banfield J.F."/>
        </authorList>
    </citation>
    <scope>NUCLEOTIDE SEQUENCE [LARGE SCALE GENOMIC DNA]</scope>
    <source>
        <strain evidence="1">CG10_big_fil_rev_8_21_14_0_10_48_11</strain>
    </source>
</reference>
<dbReference type="AlphaFoldDB" id="A0A2M8LEY3"/>
<proteinExistence type="predicted"/>